<dbReference type="PANTHER" id="PTHR43432">
    <property type="entry name" value="SLR0285 PROTEIN"/>
    <property type="match status" value="1"/>
</dbReference>
<keyword evidence="6" id="KW-1185">Reference proteome</keyword>
<dbReference type="GO" id="GO:0003824">
    <property type="term" value="F:catalytic activity"/>
    <property type="evidence" value="ECO:0007669"/>
    <property type="project" value="InterPro"/>
</dbReference>
<dbReference type="SUPFAM" id="SSF102114">
    <property type="entry name" value="Radical SAM enzymes"/>
    <property type="match status" value="1"/>
</dbReference>
<evidence type="ECO:0000256" key="1">
    <source>
        <dbReference type="ARBA" id="ARBA00022723"/>
    </source>
</evidence>
<dbReference type="RefSeq" id="WP_249280079.1">
    <property type="nucleotide sequence ID" value="NZ_JACRSS010000001.1"/>
</dbReference>
<dbReference type="InterPro" id="IPR040086">
    <property type="entry name" value="MJ0683-like"/>
</dbReference>
<evidence type="ECO:0000259" key="4">
    <source>
        <dbReference type="Pfam" id="PF04055"/>
    </source>
</evidence>
<keyword evidence="1" id="KW-0479">Metal-binding</keyword>
<dbReference type="GO" id="GO:0046872">
    <property type="term" value="F:metal ion binding"/>
    <property type="evidence" value="ECO:0007669"/>
    <property type="project" value="UniProtKB-KW"/>
</dbReference>
<sequence>MRKIKKFIRRKTLIYKTEVEYGDYTMNHVLGCSHGCLYPCYAYLQKKRFGDIKSYEDWCEPALVENTLDLLDAELPRYKDKIQMLHLCFTTDPFMYQYGEIHDMSLAAIKKINAAGVKCSVLTKGVLPIELAQMPKDNEYGITLISLNEAFRKRMEPGSAPWKKRLAALKALHDAGCKTWVSIEPYPTPNIVKQDLTQLLEEVCFTDRIIFGRMNYSKDVTTYPNNKSFFNECAGQVIKYCETHGISYHIKNGTITR</sequence>
<dbReference type="EMBL" id="JACRSS010000001">
    <property type="protein sequence ID" value="MBC8538327.1"/>
    <property type="molecule type" value="Genomic_DNA"/>
</dbReference>
<dbReference type="CDD" id="cd01335">
    <property type="entry name" value="Radical_SAM"/>
    <property type="match status" value="1"/>
</dbReference>
<dbReference type="Proteomes" id="UP000617951">
    <property type="component" value="Unassembled WGS sequence"/>
</dbReference>
<feature type="domain" description="Radical SAM core" evidence="4">
    <location>
        <begin position="26"/>
        <end position="201"/>
    </location>
</feature>
<proteinExistence type="predicted"/>
<evidence type="ECO:0000256" key="3">
    <source>
        <dbReference type="ARBA" id="ARBA00023014"/>
    </source>
</evidence>
<protein>
    <submittedName>
        <fullName evidence="5">Radical SAM protein</fullName>
    </submittedName>
</protein>
<keyword evidence="2" id="KW-0408">Iron</keyword>
<dbReference type="AlphaFoldDB" id="A0A926DIC9"/>
<evidence type="ECO:0000313" key="6">
    <source>
        <dbReference type="Proteomes" id="UP000617951"/>
    </source>
</evidence>
<organism evidence="5 6">
    <name type="scientific">Guopingia tenuis</name>
    <dbReference type="NCBI Taxonomy" id="2763656"/>
    <lineage>
        <taxon>Bacteria</taxon>
        <taxon>Bacillati</taxon>
        <taxon>Bacillota</taxon>
        <taxon>Clostridia</taxon>
        <taxon>Christensenellales</taxon>
        <taxon>Christensenellaceae</taxon>
        <taxon>Guopingia</taxon>
    </lineage>
</organism>
<gene>
    <name evidence="5" type="ORF">H8693_05200</name>
</gene>
<name>A0A926DIC9_9FIRM</name>
<evidence type="ECO:0000313" key="5">
    <source>
        <dbReference type="EMBL" id="MBC8538327.1"/>
    </source>
</evidence>
<dbReference type="SFLD" id="SFLDG01084">
    <property type="entry name" value="Uncharacterised_Radical_SAM_Su"/>
    <property type="match status" value="1"/>
</dbReference>
<accession>A0A926DIC9</accession>
<keyword evidence="3" id="KW-0411">Iron-sulfur</keyword>
<dbReference type="InterPro" id="IPR007197">
    <property type="entry name" value="rSAM"/>
</dbReference>
<dbReference type="Pfam" id="PF04055">
    <property type="entry name" value="Radical_SAM"/>
    <property type="match status" value="1"/>
</dbReference>
<dbReference type="SFLD" id="SFLDS00029">
    <property type="entry name" value="Radical_SAM"/>
    <property type="match status" value="1"/>
</dbReference>
<comment type="caution">
    <text evidence="5">The sequence shown here is derived from an EMBL/GenBank/DDBJ whole genome shotgun (WGS) entry which is preliminary data.</text>
</comment>
<evidence type="ECO:0000256" key="2">
    <source>
        <dbReference type="ARBA" id="ARBA00023004"/>
    </source>
</evidence>
<dbReference type="GO" id="GO:0051536">
    <property type="term" value="F:iron-sulfur cluster binding"/>
    <property type="evidence" value="ECO:0007669"/>
    <property type="project" value="UniProtKB-KW"/>
</dbReference>
<dbReference type="PANTHER" id="PTHR43432:SF3">
    <property type="entry name" value="SLR0285 PROTEIN"/>
    <property type="match status" value="1"/>
</dbReference>
<reference evidence="5" key="1">
    <citation type="submission" date="2020-08" db="EMBL/GenBank/DDBJ databases">
        <title>Genome public.</title>
        <authorList>
            <person name="Liu C."/>
            <person name="Sun Q."/>
        </authorList>
    </citation>
    <scope>NUCLEOTIDE SEQUENCE</scope>
    <source>
        <strain evidence="5">NSJ-63</strain>
    </source>
</reference>
<dbReference type="InterPro" id="IPR058240">
    <property type="entry name" value="rSAM_sf"/>
</dbReference>
<dbReference type="Gene3D" id="3.80.30.30">
    <property type="match status" value="1"/>
</dbReference>